<name>A0ABX0ZYI1_9ACTN</name>
<evidence type="ECO:0000313" key="3">
    <source>
        <dbReference type="Proteomes" id="UP000734511"/>
    </source>
</evidence>
<accession>A0ABX0ZYI1</accession>
<dbReference type="Proteomes" id="UP000734511">
    <property type="component" value="Unassembled WGS sequence"/>
</dbReference>
<reference evidence="2 3" key="1">
    <citation type="submission" date="2020-03" db="EMBL/GenBank/DDBJ databases">
        <title>WGS of actinomycetes isolated from Thailand.</title>
        <authorList>
            <person name="Thawai C."/>
        </authorList>
    </citation>
    <scope>NUCLEOTIDE SEQUENCE [LARGE SCALE GENOMIC DNA]</scope>
    <source>
        <strain evidence="2 3">PRB2-1</strain>
    </source>
</reference>
<keyword evidence="3" id="KW-1185">Reference proteome</keyword>
<feature type="region of interest" description="Disordered" evidence="1">
    <location>
        <begin position="43"/>
        <end position="64"/>
    </location>
</feature>
<evidence type="ECO:0000313" key="2">
    <source>
        <dbReference type="EMBL" id="NJP47957.1"/>
    </source>
</evidence>
<comment type="caution">
    <text evidence="2">The sequence shown here is derived from an EMBL/GenBank/DDBJ whole genome shotgun (WGS) entry which is preliminary data.</text>
</comment>
<dbReference type="EMBL" id="JAATEJ010000037">
    <property type="protein sequence ID" value="NJP47957.1"/>
    <property type="molecule type" value="Genomic_DNA"/>
</dbReference>
<evidence type="ECO:0000256" key="1">
    <source>
        <dbReference type="SAM" id="MobiDB-lite"/>
    </source>
</evidence>
<gene>
    <name evidence="2" type="ORF">HCN08_31810</name>
</gene>
<sequence>MDPTSISVLVTFVGGPADGRTEYLTLPEASGKVTIDGVTYWSNPGPPPEVKDTPEGAAQVMRPV</sequence>
<proteinExistence type="predicted"/>
<organism evidence="2 3">
    <name type="scientific">Actinacidiphila epipremni</name>
    <dbReference type="NCBI Taxonomy" id="2053013"/>
    <lineage>
        <taxon>Bacteria</taxon>
        <taxon>Bacillati</taxon>
        <taxon>Actinomycetota</taxon>
        <taxon>Actinomycetes</taxon>
        <taxon>Kitasatosporales</taxon>
        <taxon>Streptomycetaceae</taxon>
        <taxon>Actinacidiphila</taxon>
    </lineage>
</organism>
<protein>
    <submittedName>
        <fullName evidence="2">Uncharacterized protein</fullName>
    </submittedName>
</protein>